<evidence type="ECO:0000256" key="1">
    <source>
        <dbReference type="ARBA" id="ARBA00004613"/>
    </source>
</evidence>
<dbReference type="InterPro" id="IPR051238">
    <property type="entry name" value="GDSL_esterase/lipase"/>
</dbReference>
<evidence type="ECO:0008006" key="10">
    <source>
        <dbReference type="Google" id="ProtNLM"/>
    </source>
</evidence>
<evidence type="ECO:0000256" key="5">
    <source>
        <dbReference type="ARBA" id="ARBA00022801"/>
    </source>
</evidence>
<dbReference type="Gene3D" id="3.40.50.1110">
    <property type="entry name" value="SGNH hydrolase"/>
    <property type="match status" value="1"/>
</dbReference>
<evidence type="ECO:0000256" key="3">
    <source>
        <dbReference type="ARBA" id="ARBA00022525"/>
    </source>
</evidence>
<reference evidence="8 9" key="1">
    <citation type="journal article" date="2014" name="Agronomy (Basel)">
        <title>A Draft Genome Sequence for Ensete ventricosum, the Drought-Tolerant Tree Against Hunger.</title>
        <authorList>
            <person name="Harrison J."/>
            <person name="Moore K.A."/>
            <person name="Paszkiewicz K."/>
            <person name="Jones T."/>
            <person name="Grant M."/>
            <person name="Ambacheew D."/>
            <person name="Muzemil S."/>
            <person name="Studholme D.J."/>
        </authorList>
    </citation>
    <scope>NUCLEOTIDE SEQUENCE [LARGE SCALE GENOMIC DNA]</scope>
</reference>
<keyword evidence="7" id="KW-0443">Lipid metabolism</keyword>
<accession>A0A426YM81</accession>
<dbReference type="GO" id="GO:0016042">
    <property type="term" value="P:lipid catabolic process"/>
    <property type="evidence" value="ECO:0007669"/>
    <property type="project" value="UniProtKB-KW"/>
</dbReference>
<evidence type="ECO:0000256" key="6">
    <source>
        <dbReference type="ARBA" id="ARBA00022963"/>
    </source>
</evidence>
<dbReference type="PANTHER" id="PTHR45650:SF8">
    <property type="entry name" value="GDSL ESTERASE_LIPASE"/>
    <property type="match status" value="1"/>
</dbReference>
<keyword evidence="4" id="KW-0732">Signal</keyword>
<proteinExistence type="inferred from homology"/>
<comment type="caution">
    <text evidence="8">The sequence shown here is derived from an EMBL/GenBank/DDBJ whole genome shotgun (WGS) entry which is preliminary data.</text>
</comment>
<sequence>MAILLSTKNTEGAQVPAMFVFGDSLVDPGNNNDLLTVAKANYYPNGIDFAIGTTGRYCNGGTVVDHLDFLARSLFFVGTGANDYINNYLHPLPRKSSKYTAVAFSQLLIQEYRRQLEVVSPPPCF</sequence>
<evidence type="ECO:0000256" key="4">
    <source>
        <dbReference type="ARBA" id="ARBA00022729"/>
    </source>
</evidence>
<evidence type="ECO:0000313" key="9">
    <source>
        <dbReference type="Proteomes" id="UP000287651"/>
    </source>
</evidence>
<dbReference type="InterPro" id="IPR036514">
    <property type="entry name" value="SGNH_hydro_sf"/>
</dbReference>
<name>A0A426YM81_ENSVE</name>
<evidence type="ECO:0000313" key="8">
    <source>
        <dbReference type="EMBL" id="RRT52822.1"/>
    </source>
</evidence>
<dbReference type="PANTHER" id="PTHR45650">
    <property type="entry name" value="GDSL-LIKE LIPASE/ACYLHYDROLASE-RELATED"/>
    <property type="match status" value="1"/>
</dbReference>
<dbReference type="GO" id="GO:0005576">
    <property type="term" value="C:extracellular region"/>
    <property type="evidence" value="ECO:0007669"/>
    <property type="project" value="UniProtKB-SubCell"/>
</dbReference>
<keyword evidence="6" id="KW-0442">Lipid degradation</keyword>
<keyword evidence="5" id="KW-0378">Hydrolase</keyword>
<comment type="similarity">
    <text evidence="2">Belongs to the 'GDSL' lipolytic enzyme family.</text>
</comment>
<protein>
    <recommendedName>
        <fullName evidence="10">GDSL esterase/lipase</fullName>
    </recommendedName>
</protein>
<keyword evidence="3" id="KW-0964">Secreted</keyword>
<dbReference type="Proteomes" id="UP000287651">
    <property type="component" value="Unassembled WGS sequence"/>
</dbReference>
<dbReference type="EMBL" id="AMZH03011467">
    <property type="protein sequence ID" value="RRT52822.1"/>
    <property type="molecule type" value="Genomic_DNA"/>
</dbReference>
<dbReference type="AlphaFoldDB" id="A0A426YM81"/>
<organism evidence="8 9">
    <name type="scientific">Ensete ventricosum</name>
    <name type="common">Abyssinian banana</name>
    <name type="synonym">Musa ensete</name>
    <dbReference type="NCBI Taxonomy" id="4639"/>
    <lineage>
        <taxon>Eukaryota</taxon>
        <taxon>Viridiplantae</taxon>
        <taxon>Streptophyta</taxon>
        <taxon>Embryophyta</taxon>
        <taxon>Tracheophyta</taxon>
        <taxon>Spermatophyta</taxon>
        <taxon>Magnoliopsida</taxon>
        <taxon>Liliopsida</taxon>
        <taxon>Zingiberales</taxon>
        <taxon>Musaceae</taxon>
        <taxon>Ensete</taxon>
    </lineage>
</organism>
<gene>
    <name evidence="8" type="ORF">B296_00029594</name>
</gene>
<evidence type="ECO:0000256" key="7">
    <source>
        <dbReference type="ARBA" id="ARBA00023098"/>
    </source>
</evidence>
<dbReference type="GO" id="GO:0016787">
    <property type="term" value="F:hydrolase activity"/>
    <property type="evidence" value="ECO:0007669"/>
    <property type="project" value="UniProtKB-KW"/>
</dbReference>
<comment type="subcellular location">
    <subcellularLocation>
        <location evidence="1">Secreted</location>
    </subcellularLocation>
</comment>
<evidence type="ECO:0000256" key="2">
    <source>
        <dbReference type="ARBA" id="ARBA00008668"/>
    </source>
</evidence>